<evidence type="ECO:0000313" key="2">
    <source>
        <dbReference type="Proteomes" id="UP001143910"/>
    </source>
</evidence>
<reference evidence="1" key="1">
    <citation type="submission" date="2022-08" db="EMBL/GenBank/DDBJ databases">
        <title>Genome Sequence of Lecanicillium fungicola.</title>
        <authorList>
            <person name="Buettner E."/>
        </authorList>
    </citation>
    <scope>NUCLEOTIDE SEQUENCE</scope>
    <source>
        <strain evidence="1">Babe33</strain>
    </source>
</reference>
<accession>A0ACC1MTE5</accession>
<comment type="caution">
    <text evidence="1">The sequence shown here is derived from an EMBL/GenBank/DDBJ whole genome shotgun (WGS) entry which is preliminary data.</text>
</comment>
<dbReference type="EMBL" id="JANJQO010001566">
    <property type="protein sequence ID" value="KAJ2970282.1"/>
    <property type="molecule type" value="Genomic_DNA"/>
</dbReference>
<proteinExistence type="predicted"/>
<protein>
    <submittedName>
        <fullName evidence="1">Uncharacterized protein</fullName>
    </submittedName>
</protein>
<dbReference type="Proteomes" id="UP001143910">
    <property type="component" value="Unassembled WGS sequence"/>
</dbReference>
<name>A0ACC1MTE5_9HYPO</name>
<gene>
    <name evidence="1" type="ORF">NQ176_g8264</name>
</gene>
<organism evidence="1 2">
    <name type="scientific">Zarea fungicola</name>
    <dbReference type="NCBI Taxonomy" id="93591"/>
    <lineage>
        <taxon>Eukaryota</taxon>
        <taxon>Fungi</taxon>
        <taxon>Dikarya</taxon>
        <taxon>Ascomycota</taxon>
        <taxon>Pezizomycotina</taxon>
        <taxon>Sordariomycetes</taxon>
        <taxon>Hypocreomycetidae</taxon>
        <taxon>Hypocreales</taxon>
        <taxon>Cordycipitaceae</taxon>
        <taxon>Zarea</taxon>
    </lineage>
</organism>
<keyword evidence="2" id="KW-1185">Reference proteome</keyword>
<evidence type="ECO:0000313" key="1">
    <source>
        <dbReference type="EMBL" id="KAJ2970282.1"/>
    </source>
</evidence>
<sequence length="698" mass="77584">MLAKLDCGSATGDKPDRAISTRLMDMYDQISYSNEAITHIDTSGPVYDFGVTRTKVAAIAPAPPDEPLADCVDKNAPSTGGWLQQLTGVPNFNTRAEIYHHVHEDVVLVQPLVLYVYDDVADFVRQSAEKGLNLIVTPDTWVMDMKNYDEYLSTRVQEGFFLYAAAVNARSTHPEAGIDALRAIAEMGVVTHDLLESYRQGIRRNGPKNITRFLPRLTLATWLDVISSYIAVLRLSGNFVWRPIYDLVYGHIKAALLHEDYGVVPQQIDKQPDSGAFVELMARWECMIGTNTGIAAPLEETSLPTKWQRGLRVGRSRWPTESLASRAIQGYCVLASTHPGDVCTAEMAQYKAFIDIRLRSHELRVERLGNGIASFNEHAADAESVLGTLKSDELGIRGCATCQYIITITRALQTLPEWRIIAWGSLKDEQHRTELANALLDLRWADGYADGWESMENANGRILSSTSTKQRGLQTAILEAGTYSRRKKDDPRYGSYVDVYGGNGATAHAIWVASIATSLKYWRSLPEGSPERRAIFSQRRSKAPTGREIDQHRRKQEMAGVLLPSTALPQGDGYLPYMLTLLTAMGLTHTAVCYLYPPSISLTQFSGPRRPPPNGLTARLYGFKNIYTSLIRIYAAYNITNRPLYTLAMLTLAGVILLNGSEFLVFRTARAKECVAALVVPSATLVWMVAQRNFYLDA</sequence>